<name>A0A2X1S1B1_9ACTO</name>
<proteinExistence type="inferred from homology"/>
<gene>
    <name evidence="6" type="ORF">HHJ74_08795</name>
</gene>
<evidence type="ECO:0000256" key="4">
    <source>
        <dbReference type="ARBA" id="ARBA00022840"/>
    </source>
</evidence>
<feature type="region of interest" description="Disordered" evidence="5">
    <location>
        <begin position="246"/>
        <end position="270"/>
    </location>
</feature>
<comment type="caution">
    <text evidence="6">The sequence shown here is derived from an EMBL/GenBank/DDBJ whole genome shotgun (WGS) entry which is preliminary data.</text>
</comment>
<keyword evidence="4 6" id="KW-0067">ATP-binding</keyword>
<dbReference type="AlphaFoldDB" id="A0A2X1S1B1"/>
<comment type="similarity">
    <text evidence="1">Belongs to the ABC transporter superfamily.</text>
</comment>
<dbReference type="PANTHER" id="PTHR42734:SF5">
    <property type="entry name" value="IRON TRANSPORT SYSTEM ATP-BINDING PROTEIN HI_0361-RELATED"/>
    <property type="match status" value="1"/>
</dbReference>
<evidence type="ECO:0000256" key="2">
    <source>
        <dbReference type="ARBA" id="ARBA00022448"/>
    </source>
</evidence>
<dbReference type="PROSITE" id="PS00211">
    <property type="entry name" value="ABC_TRANSPORTER_1"/>
    <property type="match status" value="1"/>
</dbReference>
<dbReference type="Pfam" id="PF00005">
    <property type="entry name" value="ABC_tran"/>
    <property type="match status" value="1"/>
</dbReference>
<dbReference type="CDD" id="cd03235">
    <property type="entry name" value="ABC_Metallic_Cations"/>
    <property type="match status" value="1"/>
</dbReference>
<dbReference type="GO" id="GO:0005524">
    <property type="term" value="F:ATP binding"/>
    <property type="evidence" value="ECO:0007669"/>
    <property type="project" value="UniProtKB-KW"/>
</dbReference>
<dbReference type="InterPro" id="IPR003593">
    <property type="entry name" value="AAA+_ATPase"/>
</dbReference>
<dbReference type="InterPro" id="IPR027417">
    <property type="entry name" value="P-loop_NTPase"/>
</dbReference>
<dbReference type="Gene3D" id="3.40.50.300">
    <property type="entry name" value="P-loop containing nucleotide triphosphate hydrolases"/>
    <property type="match status" value="1"/>
</dbReference>
<dbReference type="SUPFAM" id="SSF52540">
    <property type="entry name" value="P-loop containing nucleoside triphosphate hydrolases"/>
    <property type="match status" value="1"/>
</dbReference>
<dbReference type="OrthoDB" id="5296765at2"/>
<dbReference type="PANTHER" id="PTHR42734">
    <property type="entry name" value="METAL TRANSPORT SYSTEM ATP-BINDING PROTEIN TM_0124-RELATED"/>
    <property type="match status" value="1"/>
</dbReference>
<evidence type="ECO:0000256" key="1">
    <source>
        <dbReference type="ARBA" id="ARBA00005417"/>
    </source>
</evidence>
<accession>A0A2X1S1B1</accession>
<dbReference type="Proteomes" id="UP000582487">
    <property type="component" value="Unassembled WGS sequence"/>
</dbReference>
<evidence type="ECO:0000313" key="6">
    <source>
        <dbReference type="EMBL" id="NMW93778.1"/>
    </source>
</evidence>
<protein>
    <submittedName>
        <fullName evidence="6">Metal ABC transporter ATP-binding protein</fullName>
    </submittedName>
</protein>
<dbReference type="InterPro" id="IPR017871">
    <property type="entry name" value="ABC_transporter-like_CS"/>
</dbReference>
<evidence type="ECO:0000256" key="3">
    <source>
        <dbReference type="ARBA" id="ARBA00022741"/>
    </source>
</evidence>
<keyword evidence="2" id="KW-0813">Transport</keyword>
<dbReference type="PROSITE" id="PS50893">
    <property type="entry name" value="ABC_TRANSPORTER_2"/>
    <property type="match status" value="1"/>
</dbReference>
<evidence type="ECO:0000256" key="5">
    <source>
        <dbReference type="SAM" id="MobiDB-lite"/>
    </source>
</evidence>
<reference evidence="6 7" key="1">
    <citation type="submission" date="2020-04" db="EMBL/GenBank/DDBJ databases">
        <title>Antimicrobial susceptibility and clonality of vaginal-derived multi-drug resistant Mobiluncus isolates in China.</title>
        <authorList>
            <person name="Zhang X."/>
        </authorList>
    </citation>
    <scope>NUCLEOTIDE SEQUENCE [LARGE SCALE GENOMIC DNA]</scope>
    <source>
        <strain evidence="6 7">7</strain>
    </source>
</reference>
<dbReference type="InterPro" id="IPR050153">
    <property type="entry name" value="Metal_Ion_Import_ABC"/>
</dbReference>
<dbReference type="EMBL" id="JABCUV010000010">
    <property type="protein sequence ID" value="NMW93778.1"/>
    <property type="molecule type" value="Genomic_DNA"/>
</dbReference>
<dbReference type="InterPro" id="IPR003439">
    <property type="entry name" value="ABC_transporter-like_ATP-bd"/>
</dbReference>
<dbReference type="SMART" id="SM00382">
    <property type="entry name" value="AAA"/>
    <property type="match status" value="1"/>
</dbReference>
<evidence type="ECO:0000313" key="7">
    <source>
        <dbReference type="Proteomes" id="UP000582487"/>
    </source>
</evidence>
<dbReference type="GO" id="GO:0016887">
    <property type="term" value="F:ATP hydrolysis activity"/>
    <property type="evidence" value="ECO:0007669"/>
    <property type="project" value="InterPro"/>
</dbReference>
<dbReference type="RefSeq" id="WP_004014616.1">
    <property type="nucleotide sequence ID" value="NZ_CAMPUA010000008.1"/>
</dbReference>
<keyword evidence="3" id="KW-0547">Nucleotide-binding</keyword>
<organism evidence="6 7">
    <name type="scientific">Mobiluncus mulieris</name>
    <dbReference type="NCBI Taxonomy" id="2052"/>
    <lineage>
        <taxon>Bacteria</taxon>
        <taxon>Bacillati</taxon>
        <taxon>Actinomycetota</taxon>
        <taxon>Actinomycetes</taxon>
        <taxon>Actinomycetales</taxon>
        <taxon>Actinomycetaceae</taxon>
        <taxon>Mobiluncus</taxon>
    </lineage>
</organism>
<sequence>MNHTAELEKNPPLLQVTNLHVSYGTNVALTGATLAVSAGRICGLAGMNGSGKSTLFKSIMNSVPRLAGTVEVAGMDANVARKRGLIGYVAQSEEIDWDFPVSVNQVVMMGRYGFMGPLRRPRAADREAVNKALELVELADLRHRQIGALSGGQKKRVFIARAIAQGAPLMLLDEPFAGVDKYSEAAIVELLRRLAAQGTGLVVSTHDLASMGKLCDEAVLLYRRVVYHGDVDGALRPENLAKAFGLSDSEDTAENASDPGETPVTQGGQK</sequence>